<name>A0ABR4HT25_9EURO</name>
<feature type="transmembrane region" description="Helical" evidence="7">
    <location>
        <begin position="207"/>
        <end position="229"/>
    </location>
</feature>
<feature type="transmembrane region" description="Helical" evidence="7">
    <location>
        <begin position="44"/>
        <end position="63"/>
    </location>
</feature>
<comment type="caution">
    <text evidence="9">The sequence shown here is derived from an EMBL/GenBank/DDBJ whole genome shotgun (WGS) entry which is preliminary data.</text>
</comment>
<dbReference type="InterPro" id="IPR052337">
    <property type="entry name" value="SAT4-like"/>
</dbReference>
<dbReference type="PANTHER" id="PTHR33048">
    <property type="entry name" value="PTH11-LIKE INTEGRAL MEMBRANE PROTEIN (AFU_ORTHOLOGUE AFUA_5G11245)"/>
    <property type="match status" value="1"/>
</dbReference>
<dbReference type="Proteomes" id="UP001610334">
    <property type="component" value="Unassembled WGS sequence"/>
</dbReference>
<feature type="transmembrane region" description="Helical" evidence="7">
    <location>
        <begin position="96"/>
        <end position="117"/>
    </location>
</feature>
<accession>A0ABR4HT25</accession>
<reference evidence="9 10" key="1">
    <citation type="submission" date="2024-07" db="EMBL/GenBank/DDBJ databases">
        <title>Section-level genome sequencing and comparative genomics of Aspergillus sections Usti and Cavernicolus.</title>
        <authorList>
            <consortium name="Lawrence Berkeley National Laboratory"/>
            <person name="Nybo J.L."/>
            <person name="Vesth T.C."/>
            <person name="Theobald S."/>
            <person name="Frisvad J.C."/>
            <person name="Larsen T.O."/>
            <person name="Kjaerboelling I."/>
            <person name="Rothschild-Mancinelli K."/>
            <person name="Lyhne E.K."/>
            <person name="Kogle M.E."/>
            <person name="Barry K."/>
            <person name="Clum A."/>
            <person name="Na H."/>
            <person name="Ledsgaard L."/>
            <person name="Lin J."/>
            <person name="Lipzen A."/>
            <person name="Kuo A."/>
            <person name="Riley R."/>
            <person name="Mondo S."/>
            <person name="Labutti K."/>
            <person name="Haridas S."/>
            <person name="Pangalinan J."/>
            <person name="Salamov A.A."/>
            <person name="Simmons B.A."/>
            <person name="Magnuson J.K."/>
            <person name="Chen J."/>
            <person name="Drula E."/>
            <person name="Henrissat B."/>
            <person name="Wiebenga A."/>
            <person name="Lubbers R.J."/>
            <person name="Gomes A.C."/>
            <person name="Makela M.R."/>
            <person name="Stajich J."/>
            <person name="Grigoriev I.V."/>
            <person name="Mortensen U.H."/>
            <person name="De Vries R.P."/>
            <person name="Baker S.E."/>
            <person name="Andersen M.R."/>
        </authorList>
    </citation>
    <scope>NUCLEOTIDE SEQUENCE [LARGE SCALE GENOMIC DNA]</scope>
    <source>
        <strain evidence="9 10">CBS 588.65</strain>
    </source>
</reference>
<feature type="compositionally biased region" description="Basic and acidic residues" evidence="6">
    <location>
        <begin position="339"/>
        <end position="352"/>
    </location>
</feature>
<keyword evidence="2 7" id="KW-0812">Transmembrane</keyword>
<feature type="region of interest" description="Disordered" evidence="6">
    <location>
        <begin position="316"/>
        <end position="352"/>
    </location>
</feature>
<feature type="compositionally biased region" description="Polar residues" evidence="6">
    <location>
        <begin position="320"/>
        <end position="338"/>
    </location>
</feature>
<organism evidence="9 10">
    <name type="scientific">Aspergillus granulosus</name>
    <dbReference type="NCBI Taxonomy" id="176169"/>
    <lineage>
        <taxon>Eukaryota</taxon>
        <taxon>Fungi</taxon>
        <taxon>Dikarya</taxon>
        <taxon>Ascomycota</taxon>
        <taxon>Pezizomycotina</taxon>
        <taxon>Eurotiomycetes</taxon>
        <taxon>Eurotiomycetidae</taxon>
        <taxon>Eurotiales</taxon>
        <taxon>Aspergillaceae</taxon>
        <taxon>Aspergillus</taxon>
        <taxon>Aspergillus subgen. Nidulantes</taxon>
    </lineage>
</organism>
<evidence type="ECO:0000256" key="4">
    <source>
        <dbReference type="ARBA" id="ARBA00023136"/>
    </source>
</evidence>
<dbReference type="PANTHER" id="PTHR33048:SF2">
    <property type="entry name" value="SRPK"/>
    <property type="match status" value="1"/>
</dbReference>
<dbReference type="EMBL" id="JBFXLT010000013">
    <property type="protein sequence ID" value="KAL2818561.1"/>
    <property type="molecule type" value="Genomic_DNA"/>
</dbReference>
<feature type="transmembrane region" description="Helical" evidence="7">
    <location>
        <begin position="12"/>
        <end position="32"/>
    </location>
</feature>
<proteinExistence type="inferred from homology"/>
<evidence type="ECO:0000256" key="5">
    <source>
        <dbReference type="ARBA" id="ARBA00038359"/>
    </source>
</evidence>
<evidence type="ECO:0000256" key="3">
    <source>
        <dbReference type="ARBA" id="ARBA00022989"/>
    </source>
</evidence>
<keyword evidence="3 7" id="KW-1133">Transmembrane helix</keyword>
<dbReference type="InterPro" id="IPR049326">
    <property type="entry name" value="Rhodopsin_dom_fungi"/>
</dbReference>
<evidence type="ECO:0000256" key="7">
    <source>
        <dbReference type="SAM" id="Phobius"/>
    </source>
</evidence>
<comment type="subcellular location">
    <subcellularLocation>
        <location evidence="1">Membrane</location>
        <topology evidence="1">Multi-pass membrane protein</topology>
    </subcellularLocation>
</comment>
<keyword evidence="4 7" id="KW-0472">Membrane</keyword>
<gene>
    <name evidence="9" type="ORF">BJX63DRAFT_429062</name>
</gene>
<evidence type="ECO:0000256" key="1">
    <source>
        <dbReference type="ARBA" id="ARBA00004141"/>
    </source>
</evidence>
<evidence type="ECO:0000313" key="9">
    <source>
        <dbReference type="EMBL" id="KAL2818561.1"/>
    </source>
</evidence>
<dbReference type="Pfam" id="PF20684">
    <property type="entry name" value="Fung_rhodopsin"/>
    <property type="match status" value="1"/>
</dbReference>
<evidence type="ECO:0000256" key="6">
    <source>
        <dbReference type="SAM" id="MobiDB-lite"/>
    </source>
</evidence>
<sequence length="352" mass="39406">MVTKSPFMTEAAIEFSIVIFVLILRLISRWNLVGFRGWGVDDLFCILAGIFTIYLMIPIFLVGQTLNSNVGWTPEQRAAFSHEEIYQIQIASRMVIAGWFAYVGALWSLKGAVLIYYHRIMCGVTQQMIIRITALYCGLSFIAVNLAIALHCRPFQKLWQIYPDPGLECSSYRAVYIAVAVLNITRSTDMLLVYIPIPVLIHLRIKVYQKIMIGVLLCSGVFIIVAALLRCVMSLVDISQINLSAVWTVREILVAFVAVNSPAIKPLFTSLVGKRLAKVARNSEKRQSHQPAPIAAFQNDDRFGAYPPIVRTATPALQRPSESSQSDHLTDCTVTSHEPSIRTPERALFDDV</sequence>
<evidence type="ECO:0000259" key="8">
    <source>
        <dbReference type="Pfam" id="PF20684"/>
    </source>
</evidence>
<comment type="similarity">
    <text evidence="5">Belongs to the SAT4 family.</text>
</comment>
<evidence type="ECO:0000256" key="2">
    <source>
        <dbReference type="ARBA" id="ARBA00022692"/>
    </source>
</evidence>
<keyword evidence="10" id="KW-1185">Reference proteome</keyword>
<protein>
    <recommendedName>
        <fullName evidence="8">Rhodopsin domain-containing protein</fullName>
    </recommendedName>
</protein>
<feature type="transmembrane region" description="Helical" evidence="7">
    <location>
        <begin position="129"/>
        <end position="151"/>
    </location>
</feature>
<feature type="transmembrane region" description="Helical" evidence="7">
    <location>
        <begin position="171"/>
        <end position="195"/>
    </location>
</feature>
<evidence type="ECO:0000313" key="10">
    <source>
        <dbReference type="Proteomes" id="UP001610334"/>
    </source>
</evidence>
<feature type="domain" description="Rhodopsin" evidence="8">
    <location>
        <begin position="24"/>
        <end position="269"/>
    </location>
</feature>